<name>A0A9D1NVW3_9FIRM</name>
<evidence type="ECO:0000256" key="4">
    <source>
        <dbReference type="ARBA" id="ARBA00022692"/>
    </source>
</evidence>
<dbReference type="PIRSF" id="PIRSF500217">
    <property type="entry name" value="AlgI"/>
    <property type="match status" value="1"/>
</dbReference>
<dbReference type="Proteomes" id="UP000886723">
    <property type="component" value="Unassembled WGS sequence"/>
</dbReference>
<dbReference type="PANTHER" id="PTHR13285">
    <property type="entry name" value="ACYLTRANSFERASE"/>
    <property type="match status" value="1"/>
</dbReference>
<dbReference type="EMBL" id="DVON01000246">
    <property type="protein sequence ID" value="HIV13771.1"/>
    <property type="molecule type" value="Genomic_DNA"/>
</dbReference>
<dbReference type="PIRSF" id="PIRSF016636">
    <property type="entry name" value="AlgI_DltB"/>
    <property type="match status" value="1"/>
</dbReference>
<comment type="subcellular location">
    <subcellularLocation>
        <location evidence="1">Cell membrane</location>
        <topology evidence="1">Multi-pass membrane protein</topology>
    </subcellularLocation>
</comment>
<evidence type="ECO:0000313" key="10">
    <source>
        <dbReference type="Proteomes" id="UP000886723"/>
    </source>
</evidence>
<evidence type="ECO:0000256" key="8">
    <source>
        <dbReference type="SAM" id="Phobius"/>
    </source>
</evidence>
<dbReference type="GO" id="GO:0005886">
    <property type="term" value="C:plasma membrane"/>
    <property type="evidence" value="ECO:0007669"/>
    <property type="project" value="UniProtKB-SubCell"/>
</dbReference>
<dbReference type="InterPro" id="IPR051085">
    <property type="entry name" value="MB_O-acyltransferase"/>
</dbReference>
<gene>
    <name evidence="9" type="ORF">IAA63_11615</name>
</gene>
<comment type="similarity">
    <text evidence="2 7">Belongs to the membrane-bound acyltransferase family.</text>
</comment>
<dbReference type="InterPro" id="IPR024194">
    <property type="entry name" value="Ac/AlaTfrase_AlgI/DltB"/>
</dbReference>
<feature type="transmembrane region" description="Helical" evidence="8">
    <location>
        <begin position="135"/>
        <end position="154"/>
    </location>
</feature>
<dbReference type="InterPro" id="IPR028362">
    <property type="entry name" value="AlgI"/>
</dbReference>
<evidence type="ECO:0000256" key="6">
    <source>
        <dbReference type="ARBA" id="ARBA00023136"/>
    </source>
</evidence>
<keyword evidence="7" id="KW-0012">Acyltransferase</keyword>
<dbReference type="Pfam" id="PF03062">
    <property type="entry name" value="MBOAT"/>
    <property type="match status" value="1"/>
</dbReference>
<keyword evidence="7" id="KW-0808">Transferase</keyword>
<proteinExistence type="inferred from homology"/>
<evidence type="ECO:0000256" key="7">
    <source>
        <dbReference type="PIRNR" id="PIRNR016636"/>
    </source>
</evidence>
<feature type="transmembrane region" description="Helical" evidence="8">
    <location>
        <begin position="96"/>
        <end position="115"/>
    </location>
</feature>
<feature type="transmembrane region" description="Helical" evidence="8">
    <location>
        <begin position="336"/>
        <end position="355"/>
    </location>
</feature>
<organism evidence="9 10">
    <name type="scientific">Candidatus Pullilachnospira stercoravium</name>
    <dbReference type="NCBI Taxonomy" id="2840913"/>
    <lineage>
        <taxon>Bacteria</taxon>
        <taxon>Bacillati</taxon>
        <taxon>Bacillota</taxon>
        <taxon>Clostridia</taxon>
        <taxon>Lachnospirales</taxon>
        <taxon>Lachnospiraceae</taxon>
        <taxon>Lachnospiraceae incertae sedis</taxon>
        <taxon>Candidatus Pullilachnospira</taxon>
    </lineage>
</organism>
<dbReference type="PANTHER" id="PTHR13285:SF18">
    <property type="entry name" value="PROTEIN-CYSTEINE N-PALMITOYLTRANSFERASE RASP"/>
    <property type="match status" value="1"/>
</dbReference>
<dbReference type="AlphaFoldDB" id="A0A9D1NVW3"/>
<evidence type="ECO:0000256" key="3">
    <source>
        <dbReference type="ARBA" id="ARBA00022475"/>
    </source>
</evidence>
<feature type="transmembrane region" description="Helical" evidence="8">
    <location>
        <begin position="367"/>
        <end position="385"/>
    </location>
</feature>
<accession>A0A9D1NVW3</accession>
<keyword evidence="6 7" id="KW-0472">Membrane</keyword>
<keyword evidence="4 8" id="KW-0812">Transmembrane</keyword>
<evidence type="ECO:0000256" key="5">
    <source>
        <dbReference type="ARBA" id="ARBA00022989"/>
    </source>
</evidence>
<dbReference type="GO" id="GO:0016746">
    <property type="term" value="F:acyltransferase activity"/>
    <property type="evidence" value="ECO:0007669"/>
    <property type="project" value="UniProtKB-KW"/>
</dbReference>
<sequence length="528" mass="59889">MAYHTPVYLLLFLPAVLLAYQITPQKKRWLLLLGASWIFFWSVSGKLLIFLIGTILFTHYIGLGLETLKSRCRLEAGKPENDRKQIQALFKKRQRLVLAAGIFGLLAVLGYLKYYNFFAQNVNLLLEKAGRPALLTAKNLVLPLGISFYTLRAVGYMADVYWERTSAFVHPGKLALCLSFFPQLMEGPISSYSQTAGDLWKGSPIRSENLAAGAWRILWGLFKKVLIADRLNVLVKAVFDQYESYGGVVVAAAAVAYTVQLYMEFSGAMDMIIGSGRMFGVSLPENFRQPFAAGSAAEFWRRWHITLGTWLKTYVFYPVSTSRIVKKWNRFGKNHAGKYVTKLGVTAICLFPVWLLNGLWHGPRWSYIFYGMYYFTILLCGEALAPVRERILKKWNISEQTVWWAVPRRLKTWVIIVVGELFFRANGLKAGLHMFVSIFTDFRPEKLWDSTLLNLGLDSGDYLVILLGCAVVGIVGVVKEHNLWKEENTKRFCAPIRWAACYGLLLAVIIFGAYGIGYQQVDLIYAGF</sequence>
<feature type="transmembrane region" description="Helical" evidence="8">
    <location>
        <begin position="459"/>
        <end position="478"/>
    </location>
</feature>
<evidence type="ECO:0000256" key="1">
    <source>
        <dbReference type="ARBA" id="ARBA00004651"/>
    </source>
</evidence>
<dbReference type="InterPro" id="IPR004299">
    <property type="entry name" value="MBOAT_fam"/>
</dbReference>
<protein>
    <submittedName>
        <fullName evidence="9">MBOAT family protein</fullName>
    </submittedName>
</protein>
<evidence type="ECO:0000256" key="2">
    <source>
        <dbReference type="ARBA" id="ARBA00010323"/>
    </source>
</evidence>
<keyword evidence="3 7" id="KW-1003">Cell membrane</keyword>
<feature type="transmembrane region" description="Helical" evidence="8">
    <location>
        <begin position="413"/>
        <end position="439"/>
    </location>
</feature>
<dbReference type="GO" id="GO:0042121">
    <property type="term" value="P:alginic acid biosynthetic process"/>
    <property type="evidence" value="ECO:0007669"/>
    <property type="project" value="InterPro"/>
</dbReference>
<evidence type="ECO:0000313" key="9">
    <source>
        <dbReference type="EMBL" id="HIV13771.1"/>
    </source>
</evidence>
<feature type="transmembrane region" description="Helical" evidence="8">
    <location>
        <begin position="499"/>
        <end position="518"/>
    </location>
</feature>
<keyword evidence="5 8" id="KW-1133">Transmembrane helix</keyword>
<reference evidence="9" key="2">
    <citation type="journal article" date="2021" name="PeerJ">
        <title>Extensive microbial diversity within the chicken gut microbiome revealed by metagenomics and culture.</title>
        <authorList>
            <person name="Gilroy R."/>
            <person name="Ravi A."/>
            <person name="Getino M."/>
            <person name="Pursley I."/>
            <person name="Horton D.L."/>
            <person name="Alikhan N.F."/>
            <person name="Baker D."/>
            <person name="Gharbi K."/>
            <person name="Hall N."/>
            <person name="Watson M."/>
            <person name="Adriaenssens E.M."/>
            <person name="Foster-Nyarko E."/>
            <person name="Jarju S."/>
            <person name="Secka A."/>
            <person name="Antonio M."/>
            <person name="Oren A."/>
            <person name="Chaudhuri R.R."/>
            <person name="La Ragione R."/>
            <person name="Hildebrand F."/>
            <person name="Pallen M.J."/>
        </authorList>
    </citation>
    <scope>NUCLEOTIDE SEQUENCE</scope>
    <source>
        <strain evidence="9">ChiBcec2-4451</strain>
    </source>
</reference>
<comment type="caution">
    <text evidence="9">The sequence shown here is derived from an EMBL/GenBank/DDBJ whole genome shotgun (WGS) entry which is preliminary data.</text>
</comment>
<reference evidence="9" key="1">
    <citation type="submission" date="2020-10" db="EMBL/GenBank/DDBJ databases">
        <authorList>
            <person name="Gilroy R."/>
        </authorList>
    </citation>
    <scope>NUCLEOTIDE SEQUENCE</scope>
    <source>
        <strain evidence="9">ChiBcec2-4451</strain>
    </source>
</reference>
<feature type="transmembrane region" description="Helical" evidence="8">
    <location>
        <begin position="37"/>
        <end position="63"/>
    </location>
</feature>